<evidence type="ECO:0000313" key="1">
    <source>
        <dbReference type="EMBL" id="KSU85212.1"/>
    </source>
</evidence>
<name>A0A0V8JE68_9BACL</name>
<protein>
    <recommendedName>
        <fullName evidence="3">Sporulation inhibitor of replication protein SirA</fullName>
    </recommendedName>
</protein>
<dbReference type="AlphaFoldDB" id="A0A0V8JE68"/>
<evidence type="ECO:0000313" key="2">
    <source>
        <dbReference type="Proteomes" id="UP000054099"/>
    </source>
</evidence>
<gene>
    <name evidence="1" type="ORF">AS030_06775</name>
</gene>
<dbReference type="RefSeq" id="WP_061969767.1">
    <property type="nucleotide sequence ID" value="NZ_CP126109.1"/>
</dbReference>
<accession>A0A0V8JE68</accession>
<comment type="caution">
    <text evidence="1">The sequence shown here is derived from an EMBL/GenBank/DDBJ whole genome shotgun (WGS) entry which is preliminary data.</text>
</comment>
<evidence type="ECO:0008006" key="3">
    <source>
        <dbReference type="Google" id="ProtNLM"/>
    </source>
</evidence>
<proteinExistence type="predicted"/>
<dbReference type="Gene3D" id="3.30.310.250">
    <property type="entry name" value="Sporulation inhibitor of replication protein SirA"/>
    <property type="match status" value="1"/>
</dbReference>
<sequence>MREYFIYKLKDEVAERYFGKESKLFQLFLEEYKTFTAQKDVLQKQIEYITSPLHVDPLQTFLKQMLLSKKGFHTEIHSFLLESDNSSARLSFSERYLILQSVGGFEAETIIFETMRKYERCFFAMDFKYYRYGWLNPLKPRTGYGS</sequence>
<dbReference type="EMBL" id="LNQN01000001">
    <property type="protein sequence ID" value="KSU85212.1"/>
    <property type="molecule type" value="Genomic_DNA"/>
</dbReference>
<dbReference type="Pfam" id="PF10747">
    <property type="entry name" value="SirA"/>
    <property type="match status" value="1"/>
</dbReference>
<dbReference type="Proteomes" id="UP000054099">
    <property type="component" value="Unassembled WGS sequence"/>
</dbReference>
<reference evidence="1 2" key="1">
    <citation type="journal article" date="2014" name="Antonie Van Leeuwenhoek">
        <title>Fictibacillus enclensis sp. nov., isolated from marine sediment.</title>
        <authorList>
            <person name="Dastager S.G."/>
            <person name="Mawlankar R."/>
            <person name="Srinivasan K."/>
            <person name="Tang S.K."/>
            <person name="Lee J.C."/>
            <person name="Ramana V.V."/>
            <person name="Shouche Y.S."/>
        </authorList>
    </citation>
    <scope>NUCLEOTIDE SEQUENCE [LARGE SCALE GENOMIC DNA]</scope>
    <source>
        <strain evidence="1 2">NIO-1003</strain>
    </source>
</reference>
<dbReference type="InterPro" id="IPR019683">
    <property type="entry name" value="SirA"/>
</dbReference>
<organism evidence="1 2">
    <name type="scientific">Fictibacillus enclensis</name>
    <dbReference type="NCBI Taxonomy" id="1017270"/>
    <lineage>
        <taxon>Bacteria</taxon>
        <taxon>Bacillati</taxon>
        <taxon>Bacillota</taxon>
        <taxon>Bacilli</taxon>
        <taxon>Bacillales</taxon>
        <taxon>Fictibacillaceae</taxon>
        <taxon>Fictibacillus</taxon>
    </lineage>
</organism>
<keyword evidence="2" id="KW-1185">Reference proteome</keyword>
<dbReference type="InterPro" id="IPR038449">
    <property type="entry name" value="SirA_sf"/>
</dbReference>